<evidence type="ECO:0008006" key="4">
    <source>
        <dbReference type="Google" id="ProtNLM"/>
    </source>
</evidence>
<organism evidence="2 3">
    <name type="scientific">Corallococcus caeni</name>
    <dbReference type="NCBI Taxonomy" id="3082388"/>
    <lineage>
        <taxon>Bacteria</taxon>
        <taxon>Pseudomonadati</taxon>
        <taxon>Myxococcota</taxon>
        <taxon>Myxococcia</taxon>
        <taxon>Myxococcales</taxon>
        <taxon>Cystobacterineae</taxon>
        <taxon>Myxococcaceae</taxon>
        <taxon>Corallococcus</taxon>
    </lineage>
</organism>
<evidence type="ECO:0000313" key="3">
    <source>
        <dbReference type="Proteomes" id="UP001342631"/>
    </source>
</evidence>
<dbReference type="Proteomes" id="UP001342631">
    <property type="component" value="Unassembled WGS sequence"/>
</dbReference>
<keyword evidence="3" id="KW-1185">Reference proteome</keyword>
<feature type="compositionally biased region" description="Pro residues" evidence="1">
    <location>
        <begin position="385"/>
        <end position="394"/>
    </location>
</feature>
<sequence>MPTLCIRAAPTHSLLIRARGHGYVSHRCLGMMTAPGERVPPEAVQSAIMPMPRFLSVHGAAAAVLLSALPAWAQSALPGFELEHLELNPGRGTAVMRNGELLVPGGMSVGLVGQYQQLPLVLLNGERRLEAVRNRASSVLAGSYGVLPWLEVGAQVPVVLWQQGDDPAPLGLTPLASQGLGTPEVQARLGLLSRRDEHPVDLSMDLGLGLPLGSAAVLGRDSGLRVRALAAMGTQVGFLKPALEAGVLLRSRNPLSAPGASGQALEFRLGAGVTTAGQGLRGELAVKAAFAADMDQPAVELLGGGRIPLSEGLELHALAGPGLGRTPGTPIARVLLGVSFRQEPPPRMEVLPEPVPQLRLEEFQTRPEYVPDSRVEPVPTRELLPPEPAPRPSP</sequence>
<reference evidence="2 3" key="1">
    <citation type="journal article" date="2024" name="Arch. Microbiol.">
        <title>Corallococcus caeni sp. nov., a novel myxobacterium isolated from activated sludge.</title>
        <authorList>
            <person name="Tomita S."/>
            <person name="Nakai R."/>
            <person name="Kuroda K."/>
            <person name="Kurashita H."/>
            <person name="Hatamoto M."/>
            <person name="Yamaguchi T."/>
            <person name="Narihiro T."/>
        </authorList>
    </citation>
    <scope>NUCLEOTIDE SEQUENCE [LARGE SCALE GENOMIC DNA]</scope>
    <source>
        <strain evidence="2 3">NO1</strain>
    </source>
</reference>
<evidence type="ECO:0000256" key="1">
    <source>
        <dbReference type="SAM" id="MobiDB-lite"/>
    </source>
</evidence>
<dbReference type="EMBL" id="BTTX01000007">
    <property type="protein sequence ID" value="GMU10172.1"/>
    <property type="molecule type" value="Genomic_DNA"/>
</dbReference>
<name>A0ABQ6R1S2_9BACT</name>
<comment type="caution">
    <text evidence="2">The sequence shown here is derived from an EMBL/GenBank/DDBJ whole genome shotgun (WGS) entry which is preliminary data.</text>
</comment>
<protein>
    <recommendedName>
        <fullName evidence="4">OmpA family protein</fullName>
    </recommendedName>
</protein>
<feature type="region of interest" description="Disordered" evidence="1">
    <location>
        <begin position="362"/>
        <end position="394"/>
    </location>
</feature>
<evidence type="ECO:0000313" key="2">
    <source>
        <dbReference type="EMBL" id="GMU10172.1"/>
    </source>
</evidence>
<feature type="compositionally biased region" description="Basic and acidic residues" evidence="1">
    <location>
        <begin position="362"/>
        <end position="375"/>
    </location>
</feature>
<proteinExistence type="predicted"/>
<accession>A0ABQ6R1S2</accession>
<gene>
    <name evidence="2" type="ORF">ASNO1_64260</name>
</gene>